<dbReference type="GO" id="GO:0043190">
    <property type="term" value="C:ATP-binding cassette (ABC) transporter complex"/>
    <property type="evidence" value="ECO:0007669"/>
    <property type="project" value="InterPro"/>
</dbReference>
<evidence type="ECO:0000259" key="11">
    <source>
        <dbReference type="PROSITE" id="PS50928"/>
    </source>
</evidence>
<comment type="function">
    <text evidence="1">Part of the binding-protein-dependent transport system for glutamine; probably responsible for the translocation of the substrate across the membrane.</text>
</comment>
<evidence type="ECO:0000256" key="10">
    <source>
        <dbReference type="RuleBase" id="RU363032"/>
    </source>
</evidence>
<evidence type="ECO:0000256" key="8">
    <source>
        <dbReference type="ARBA" id="ARBA00022989"/>
    </source>
</evidence>
<dbReference type="PROSITE" id="PS50928">
    <property type="entry name" value="ABC_TM1"/>
    <property type="match status" value="1"/>
</dbReference>
<dbReference type="SUPFAM" id="SSF161098">
    <property type="entry name" value="MetI-like"/>
    <property type="match status" value="1"/>
</dbReference>
<dbReference type="OrthoDB" id="5365894at2"/>
<evidence type="ECO:0000313" key="12">
    <source>
        <dbReference type="EMBL" id="CAG34819.1"/>
    </source>
</evidence>
<comment type="subcellular location">
    <subcellularLocation>
        <location evidence="2">Cell inner membrane</location>
        <topology evidence="2">Multi-pass membrane protein</topology>
    </subcellularLocation>
    <subcellularLocation>
        <location evidence="10">Cell membrane</location>
        <topology evidence="10">Multi-pass membrane protein</topology>
    </subcellularLocation>
</comment>
<evidence type="ECO:0000256" key="5">
    <source>
        <dbReference type="ARBA" id="ARBA00022475"/>
    </source>
</evidence>
<dbReference type="InterPro" id="IPR043429">
    <property type="entry name" value="ArtM/GltK/GlnP/TcyL/YhdX-like"/>
</dbReference>
<dbReference type="STRING" id="177439.DP0090"/>
<keyword evidence="5" id="KW-1003">Cell membrane</keyword>
<evidence type="ECO:0000256" key="2">
    <source>
        <dbReference type="ARBA" id="ARBA00004429"/>
    </source>
</evidence>
<dbReference type="eggNOG" id="COG0765">
    <property type="taxonomic scope" value="Bacteria"/>
</dbReference>
<feature type="transmembrane region" description="Helical" evidence="10">
    <location>
        <begin position="262"/>
        <end position="284"/>
    </location>
</feature>
<evidence type="ECO:0000313" key="13">
    <source>
        <dbReference type="Proteomes" id="UP000000602"/>
    </source>
</evidence>
<keyword evidence="9 10" id="KW-0472">Membrane</keyword>
<evidence type="ECO:0000256" key="1">
    <source>
        <dbReference type="ARBA" id="ARBA00003159"/>
    </source>
</evidence>
<keyword evidence="13" id="KW-1185">Reference proteome</keyword>
<dbReference type="HOGENOM" id="CLU_019602_1_2_7"/>
<reference evidence="13" key="1">
    <citation type="journal article" date="2004" name="Environ. Microbiol.">
        <title>The genome of Desulfotalea psychrophila, a sulfate-reducing bacterium from permanently cold Arctic sediments.</title>
        <authorList>
            <person name="Rabus R."/>
            <person name="Ruepp A."/>
            <person name="Frickey T."/>
            <person name="Rattei T."/>
            <person name="Fartmann B."/>
            <person name="Stark M."/>
            <person name="Bauer M."/>
            <person name="Zibat A."/>
            <person name="Lombardot T."/>
            <person name="Becker I."/>
            <person name="Amann J."/>
            <person name="Gellner K."/>
            <person name="Teeling H."/>
            <person name="Leuschner W.D."/>
            <person name="Gloeckner F.-O."/>
            <person name="Lupas A.N."/>
            <person name="Amann R."/>
            <person name="Klenk H.-P."/>
        </authorList>
    </citation>
    <scope>NUCLEOTIDE SEQUENCE [LARGE SCALE GENOMIC DNA]</scope>
    <source>
        <strain evidence="13">DSM 12343 / LSv54</strain>
    </source>
</reference>
<dbReference type="Pfam" id="PF00528">
    <property type="entry name" value="BPD_transp_1"/>
    <property type="match status" value="1"/>
</dbReference>
<dbReference type="GO" id="GO:0022857">
    <property type="term" value="F:transmembrane transporter activity"/>
    <property type="evidence" value="ECO:0007669"/>
    <property type="project" value="InterPro"/>
</dbReference>
<dbReference type="Proteomes" id="UP000000602">
    <property type="component" value="Chromosome"/>
</dbReference>
<feature type="transmembrane region" description="Helical" evidence="10">
    <location>
        <begin position="101"/>
        <end position="124"/>
    </location>
</feature>
<dbReference type="PANTHER" id="PTHR30614">
    <property type="entry name" value="MEMBRANE COMPONENT OF AMINO ACID ABC TRANSPORTER"/>
    <property type="match status" value="1"/>
</dbReference>
<dbReference type="InterPro" id="IPR000515">
    <property type="entry name" value="MetI-like"/>
</dbReference>
<evidence type="ECO:0000256" key="7">
    <source>
        <dbReference type="ARBA" id="ARBA00022970"/>
    </source>
</evidence>
<dbReference type="GO" id="GO:0006865">
    <property type="term" value="P:amino acid transport"/>
    <property type="evidence" value="ECO:0007669"/>
    <property type="project" value="UniProtKB-KW"/>
</dbReference>
<dbReference type="InterPro" id="IPR035906">
    <property type="entry name" value="MetI-like_sf"/>
</dbReference>
<dbReference type="EMBL" id="CR522870">
    <property type="protein sequence ID" value="CAG34819.1"/>
    <property type="molecule type" value="Genomic_DNA"/>
</dbReference>
<dbReference type="AlphaFoldDB" id="Q6AS56"/>
<sequence>MQKQKNFSLLDGMLLLALSTGLAFLLYRLVWGMNYHWRWQAVLPYIYYINPQTGEGRPSVLLEGLFTTIRLSIWAMIFATLIGFSMGIMRTSSRLFFRLVGTTYITLIRNTPPLVLIFIFYYFISDQLFALLPLDDFMRNLSPRSQRAISLFFSKPETITPFFSGILTLALFQGAYIGEIVRAGIEAVDRGQWEASSALGLTKWTQLRSVILPQAVRTMLPTLANEFINTIKWSSIVSIISIQELTFQGMQVMASSQATLEVWLIITSMYLIICLFLSYIVHCIEKRIADPDRMQGLAL</sequence>
<protein>
    <submittedName>
        <fullName evidence="12">Related to glutamine transport system permease protein (GlnP)</fullName>
    </submittedName>
</protein>
<keyword evidence="8 10" id="KW-1133">Transmembrane helix</keyword>
<evidence type="ECO:0000256" key="3">
    <source>
        <dbReference type="ARBA" id="ARBA00010072"/>
    </source>
</evidence>
<evidence type="ECO:0000256" key="6">
    <source>
        <dbReference type="ARBA" id="ARBA00022692"/>
    </source>
</evidence>
<dbReference type="InterPro" id="IPR010065">
    <property type="entry name" value="AA_ABC_transptr_permease_3TM"/>
</dbReference>
<accession>Q6AS56</accession>
<feature type="domain" description="ABC transmembrane type-1" evidence="11">
    <location>
        <begin position="65"/>
        <end position="281"/>
    </location>
</feature>
<evidence type="ECO:0000256" key="4">
    <source>
        <dbReference type="ARBA" id="ARBA00022448"/>
    </source>
</evidence>
<dbReference type="KEGG" id="dps:DP0090"/>
<dbReference type="RefSeq" id="WP_011187335.1">
    <property type="nucleotide sequence ID" value="NC_006138.1"/>
</dbReference>
<dbReference type="CDD" id="cd06261">
    <property type="entry name" value="TM_PBP2"/>
    <property type="match status" value="1"/>
</dbReference>
<dbReference type="NCBIfam" id="TIGR01726">
    <property type="entry name" value="HEQRo_perm_3TM"/>
    <property type="match status" value="1"/>
</dbReference>
<keyword evidence="4 10" id="KW-0813">Transport</keyword>
<name>Q6AS56_DESPS</name>
<keyword evidence="6 10" id="KW-0812">Transmembrane</keyword>
<gene>
    <name evidence="12" type="ordered locus">DP0090</name>
</gene>
<comment type="similarity">
    <text evidence="3">Belongs to the binding-protein-dependent transport system permease family. HisMQ subfamily.</text>
</comment>
<proteinExistence type="inferred from homology"/>
<dbReference type="Gene3D" id="1.10.3720.10">
    <property type="entry name" value="MetI-like"/>
    <property type="match status" value="1"/>
</dbReference>
<evidence type="ECO:0000256" key="9">
    <source>
        <dbReference type="ARBA" id="ARBA00023136"/>
    </source>
</evidence>
<feature type="transmembrane region" description="Helical" evidence="10">
    <location>
        <begin position="71"/>
        <end position="89"/>
    </location>
</feature>
<dbReference type="PANTHER" id="PTHR30614:SF20">
    <property type="entry name" value="GLUTAMINE TRANSPORT SYSTEM PERMEASE PROTEIN GLNP"/>
    <property type="match status" value="1"/>
</dbReference>
<feature type="transmembrane region" description="Helical" evidence="10">
    <location>
        <begin position="12"/>
        <end position="30"/>
    </location>
</feature>
<organism evidence="12 13">
    <name type="scientific">Desulfotalea psychrophila (strain LSv54 / DSM 12343)</name>
    <dbReference type="NCBI Taxonomy" id="177439"/>
    <lineage>
        <taxon>Bacteria</taxon>
        <taxon>Pseudomonadati</taxon>
        <taxon>Thermodesulfobacteriota</taxon>
        <taxon>Desulfobulbia</taxon>
        <taxon>Desulfobulbales</taxon>
        <taxon>Desulfocapsaceae</taxon>
        <taxon>Desulfotalea</taxon>
    </lineage>
</organism>
<keyword evidence="7" id="KW-0029">Amino-acid transport</keyword>